<evidence type="ECO:0000313" key="5">
    <source>
        <dbReference type="Proteomes" id="UP000324170"/>
    </source>
</evidence>
<dbReference type="PDBsum" id="6QSR"/>
<dbReference type="Gene3D" id="3.10.129.10">
    <property type="entry name" value="Hotdog Thioesterase"/>
    <property type="match status" value="1"/>
</dbReference>
<dbReference type="AlphaFoldDB" id="A0A068QWX2"/>
<dbReference type="Proteomes" id="UP000032721">
    <property type="component" value="Chromosome"/>
</dbReference>
<dbReference type="Pfam" id="PF22818">
    <property type="entry name" value="ApeI-like"/>
    <property type="match status" value="1"/>
</dbReference>
<keyword evidence="6" id="KW-0002">3D-structure</keyword>
<dbReference type="GO" id="GO:0016874">
    <property type="term" value="F:ligase activity"/>
    <property type="evidence" value="ECO:0007669"/>
    <property type="project" value="UniProtKB-KW"/>
</dbReference>
<reference evidence="2 4" key="1">
    <citation type="submission" date="2013-07" db="EMBL/GenBank/DDBJ databases">
        <authorList>
            <person name="Genoscope - CEA"/>
        </authorList>
    </citation>
    <scope>NUCLEOTIDE SEQUENCE [LARGE SCALE GENOMIC DNA]</scope>
    <source>
        <strain evidence="2">FRM16</strain>
        <strain evidence="4">FRM16 / DSM 17909</strain>
    </source>
</reference>
<dbReference type="KEGG" id="xdo:XDD1_3466"/>
<dbReference type="InterPro" id="IPR029069">
    <property type="entry name" value="HotDog_dom_sf"/>
</dbReference>
<dbReference type="EMBL" id="VNHN01000034">
    <property type="protein sequence ID" value="TYP04411.1"/>
    <property type="molecule type" value="Genomic_DNA"/>
</dbReference>
<evidence type="ECO:0007829" key="6">
    <source>
        <dbReference type="PDB" id="6QSR"/>
    </source>
</evidence>
<dbReference type="SUPFAM" id="SSF54637">
    <property type="entry name" value="Thioesterase/thiol ester dehydrase-isomerase"/>
    <property type="match status" value="1"/>
</dbReference>
<gene>
    <name evidence="3" type="ORF">LY16_02215</name>
    <name evidence="2" type="ORF">XDD1_3466</name>
</gene>
<dbReference type="RefSeq" id="WP_045972718.1">
    <property type="nucleotide sequence ID" value="NZ_CAWMED010000001.1"/>
</dbReference>
<proteinExistence type="evidence at protein level"/>
<keyword evidence="2" id="KW-0436">Ligase</keyword>
<dbReference type="InterPro" id="IPR016962">
    <property type="entry name" value="Dehydrase_ECs4332_prd"/>
</dbReference>
<reference evidence="3 5" key="3">
    <citation type="submission" date="2019-07" db="EMBL/GenBank/DDBJ databases">
        <title>Genomic Encyclopedia of Type Strains, Phase I: the one thousand microbial genomes (KMG-I) project.</title>
        <authorList>
            <person name="Kyrpides N."/>
        </authorList>
    </citation>
    <scope>NUCLEOTIDE SEQUENCE [LARGE SCALE GENOMIC DNA]</scope>
    <source>
        <strain evidence="3 5">DSM 17909</strain>
    </source>
</reference>
<organism evidence="2 4">
    <name type="scientific">Xenorhabdus doucetiae</name>
    <dbReference type="NCBI Taxonomy" id="351671"/>
    <lineage>
        <taxon>Bacteria</taxon>
        <taxon>Pseudomonadati</taxon>
        <taxon>Pseudomonadota</taxon>
        <taxon>Gammaproteobacteria</taxon>
        <taxon>Enterobacterales</taxon>
        <taxon>Morganellaceae</taxon>
        <taxon>Xenorhabdus</taxon>
    </lineage>
</organism>
<dbReference type="PDB" id="6QSR">
    <property type="method" value="X-ray"/>
    <property type="resolution" value="1.85 A"/>
    <property type="chains" value="A=1-119"/>
</dbReference>
<dbReference type="SMR" id="A0A068QWX2"/>
<protein>
    <submittedName>
        <fullName evidence="2">AMP-dependent synthetase and ligase</fullName>
    </submittedName>
    <submittedName>
        <fullName evidence="3">FabA-like protein</fullName>
    </submittedName>
</protein>
<reference evidence="6" key="2">
    <citation type="journal article" date="2019" name="J. Am. Chem. Soc.">
        <title>An Uncommon Type II PKS Catalyzes Biosynthesis of Aryl Polyene Pigments.</title>
        <authorList>
            <person name="Grammbitter G.L.C."/>
            <person name="Schmalhofer M."/>
            <person name="Karimi K."/>
            <person name="Shi Y.M."/>
            <person name="Schoner T.A."/>
            <person name="Tobias N.J."/>
            <person name="Morgner N."/>
            <person name="Groll M."/>
            <person name="Bode H.B."/>
        </authorList>
    </citation>
    <scope>X-RAY CRYSTALLOGRAPHY (1.85 ANGSTROMS)</scope>
</reference>
<keyword evidence="5" id="KW-1185">Reference proteome</keyword>
<dbReference type="STRING" id="351671.XDD1_3466"/>
<evidence type="ECO:0000313" key="3">
    <source>
        <dbReference type="EMBL" id="TYP04411.1"/>
    </source>
</evidence>
<dbReference type="OrthoDB" id="9812842at2"/>
<sequence>MKPIEIHREQPAQHEAMIQLYLDPTLDWFRGHFPVQPLLPGVAQIDWVMHYAQTLLAPGWSFSSIEMVKFQFPLQPGNTLLLKINWDEKKHLLTFRYDLDTHNGSEGQTASQGKIKLCR</sequence>
<dbReference type="HOGENOM" id="CLU_078912_5_1_6"/>
<dbReference type="PIRSF" id="PIRSF030962">
    <property type="entry name" value="Dehydrase_ECs4332_prd"/>
    <property type="match status" value="1"/>
</dbReference>
<evidence type="ECO:0000259" key="1">
    <source>
        <dbReference type="Pfam" id="PF22818"/>
    </source>
</evidence>
<accession>A0A068QWX2</accession>
<dbReference type="InterPro" id="IPR054545">
    <property type="entry name" value="ApeI-like"/>
</dbReference>
<feature type="domain" description="ApeI dehydratase-like" evidence="1">
    <location>
        <begin position="12"/>
        <end position="101"/>
    </location>
</feature>
<name>A0A068QWX2_9GAMM</name>
<dbReference type="Proteomes" id="UP000324170">
    <property type="component" value="Unassembled WGS sequence"/>
</dbReference>
<evidence type="ECO:0000313" key="2">
    <source>
        <dbReference type="EMBL" id="CDG19156.1"/>
    </source>
</evidence>
<evidence type="ECO:0000313" key="4">
    <source>
        <dbReference type="Proteomes" id="UP000032721"/>
    </source>
</evidence>
<dbReference type="EMBL" id="FO704550">
    <property type="protein sequence ID" value="CDG19156.1"/>
    <property type="molecule type" value="Genomic_DNA"/>
</dbReference>